<keyword evidence="2" id="KW-1185">Reference proteome</keyword>
<name>A0A016RT31_9BILA</name>
<comment type="caution">
    <text evidence="1">The sequence shown here is derived from an EMBL/GenBank/DDBJ whole genome shotgun (WGS) entry which is preliminary data.</text>
</comment>
<organism evidence="1 2">
    <name type="scientific">Ancylostoma ceylanicum</name>
    <dbReference type="NCBI Taxonomy" id="53326"/>
    <lineage>
        <taxon>Eukaryota</taxon>
        <taxon>Metazoa</taxon>
        <taxon>Ecdysozoa</taxon>
        <taxon>Nematoda</taxon>
        <taxon>Chromadorea</taxon>
        <taxon>Rhabditida</taxon>
        <taxon>Rhabditina</taxon>
        <taxon>Rhabditomorpha</taxon>
        <taxon>Strongyloidea</taxon>
        <taxon>Ancylostomatidae</taxon>
        <taxon>Ancylostomatinae</taxon>
        <taxon>Ancylostoma</taxon>
    </lineage>
</organism>
<reference evidence="2" key="1">
    <citation type="journal article" date="2015" name="Nat. Genet.">
        <title>The genome and transcriptome of the zoonotic hookworm Ancylostoma ceylanicum identify infection-specific gene families.</title>
        <authorList>
            <person name="Schwarz E.M."/>
            <person name="Hu Y."/>
            <person name="Antoshechkin I."/>
            <person name="Miller M.M."/>
            <person name="Sternberg P.W."/>
            <person name="Aroian R.V."/>
        </authorList>
    </citation>
    <scope>NUCLEOTIDE SEQUENCE</scope>
    <source>
        <strain evidence="2">HY135</strain>
    </source>
</reference>
<dbReference type="EMBL" id="JARK01001718">
    <property type="protein sequence ID" value="EYB81478.1"/>
    <property type="molecule type" value="Genomic_DNA"/>
</dbReference>
<dbReference type="Proteomes" id="UP000024635">
    <property type="component" value="Unassembled WGS sequence"/>
</dbReference>
<sequence>MVELPHPILLSSLNCEECAQDANCPGIQRFLNEPCFDSVLKREAARSGELVRSRQAPLKDAFVTKCYHHVT</sequence>
<gene>
    <name evidence="1" type="primary">Acey_s0382.g368</name>
    <name evidence="1" type="ORF">Y032_0382g368</name>
</gene>
<evidence type="ECO:0000313" key="1">
    <source>
        <dbReference type="EMBL" id="EYB81478.1"/>
    </source>
</evidence>
<evidence type="ECO:0000313" key="2">
    <source>
        <dbReference type="Proteomes" id="UP000024635"/>
    </source>
</evidence>
<accession>A0A016RT31</accession>
<protein>
    <submittedName>
        <fullName evidence="1">Uncharacterized protein</fullName>
    </submittedName>
</protein>
<dbReference type="AlphaFoldDB" id="A0A016RT31"/>
<proteinExistence type="predicted"/>